<dbReference type="Gene3D" id="3.30.420.110">
    <property type="entry name" value="MutS, connector domain"/>
    <property type="match status" value="1"/>
</dbReference>
<dbReference type="PANTHER" id="PTHR11361">
    <property type="entry name" value="DNA MISMATCH REPAIR PROTEIN MUTS FAMILY MEMBER"/>
    <property type="match status" value="1"/>
</dbReference>
<comment type="subcellular location">
    <subcellularLocation>
        <location evidence="1">Nucleus</location>
    </subcellularLocation>
</comment>
<keyword evidence="4 12" id="KW-0547">Nucleotide-binding</keyword>
<dbReference type="Pfam" id="PF01624">
    <property type="entry name" value="MutS_I"/>
    <property type="match status" value="1"/>
</dbReference>
<dbReference type="AlphaFoldDB" id="A0A7M5UPG5"/>
<dbReference type="Gene3D" id="1.10.1420.10">
    <property type="match status" value="2"/>
</dbReference>
<dbReference type="SMART" id="SM00534">
    <property type="entry name" value="MUTSac"/>
    <property type="match status" value="1"/>
</dbReference>
<dbReference type="Pfam" id="PF05192">
    <property type="entry name" value="MutS_III"/>
    <property type="match status" value="1"/>
</dbReference>
<dbReference type="InterPro" id="IPR016151">
    <property type="entry name" value="DNA_mismatch_repair_MutS_N"/>
</dbReference>
<proteinExistence type="inferred from homology"/>
<dbReference type="PIRSF" id="PIRSF005813">
    <property type="entry name" value="MSH2"/>
    <property type="match status" value="1"/>
</dbReference>
<evidence type="ECO:0000256" key="8">
    <source>
        <dbReference type="ARBA" id="ARBA00023204"/>
    </source>
</evidence>
<dbReference type="FunFam" id="3.40.1170.10:FF:000003">
    <property type="entry name" value="DNA mismatch repair protein"/>
    <property type="match status" value="1"/>
</dbReference>
<dbReference type="SUPFAM" id="SSF52540">
    <property type="entry name" value="P-loop containing nucleoside triphosphate hydrolases"/>
    <property type="match status" value="1"/>
</dbReference>
<dbReference type="InterPro" id="IPR032642">
    <property type="entry name" value="Msh2_ATP-bd"/>
</dbReference>
<dbReference type="FunFam" id="1.10.1420.10:FF:000003">
    <property type="entry name" value="DNA mismatch repair protein"/>
    <property type="match status" value="1"/>
</dbReference>
<dbReference type="Gene3D" id="3.40.1170.10">
    <property type="entry name" value="DNA repair protein MutS, domain I"/>
    <property type="match status" value="1"/>
</dbReference>
<dbReference type="RefSeq" id="XP_066920398.1">
    <property type="nucleotide sequence ID" value="XM_067064297.1"/>
</dbReference>
<dbReference type="PROSITE" id="PS00486">
    <property type="entry name" value="DNA_MISMATCH_REPAIR_2"/>
    <property type="match status" value="1"/>
</dbReference>
<dbReference type="Pfam" id="PF05188">
    <property type="entry name" value="MutS_II"/>
    <property type="match status" value="1"/>
</dbReference>
<keyword evidence="5 12" id="KW-0227">DNA damage</keyword>
<dbReference type="OrthoDB" id="295033at2759"/>
<dbReference type="InterPro" id="IPR027417">
    <property type="entry name" value="P-loop_NTPase"/>
</dbReference>
<organism evidence="14 15">
    <name type="scientific">Clytia hemisphaerica</name>
    <dbReference type="NCBI Taxonomy" id="252671"/>
    <lineage>
        <taxon>Eukaryota</taxon>
        <taxon>Metazoa</taxon>
        <taxon>Cnidaria</taxon>
        <taxon>Hydrozoa</taxon>
        <taxon>Hydroidolina</taxon>
        <taxon>Leptothecata</taxon>
        <taxon>Obeliida</taxon>
        <taxon>Clytiidae</taxon>
        <taxon>Clytia</taxon>
    </lineage>
</organism>
<dbReference type="InterPro" id="IPR011184">
    <property type="entry name" value="DNA_mismatch_repair_Msh2"/>
</dbReference>
<dbReference type="InterPro" id="IPR036678">
    <property type="entry name" value="MutS_con_dom_sf"/>
</dbReference>
<dbReference type="InterPro" id="IPR007696">
    <property type="entry name" value="DNA_mismatch_repair_MutS_core"/>
</dbReference>
<dbReference type="Gene3D" id="3.40.50.300">
    <property type="entry name" value="P-loop containing nucleotide triphosphate hydrolases"/>
    <property type="match status" value="1"/>
</dbReference>
<evidence type="ECO:0000313" key="14">
    <source>
        <dbReference type="EnsemblMetazoa" id="CLYHEMP000473.1"/>
    </source>
</evidence>
<keyword evidence="8 12" id="KW-0234">DNA repair</keyword>
<evidence type="ECO:0000259" key="13">
    <source>
        <dbReference type="PROSITE" id="PS00486"/>
    </source>
</evidence>
<evidence type="ECO:0000313" key="15">
    <source>
        <dbReference type="Proteomes" id="UP000594262"/>
    </source>
</evidence>
<dbReference type="InterPro" id="IPR007695">
    <property type="entry name" value="DNA_mismatch_repair_MutS-lik_N"/>
</dbReference>
<name>A0A7M5UPG5_9CNID</name>
<keyword evidence="9" id="KW-0539">Nucleus</keyword>
<evidence type="ECO:0000256" key="4">
    <source>
        <dbReference type="ARBA" id="ARBA00022741"/>
    </source>
</evidence>
<evidence type="ECO:0000256" key="10">
    <source>
        <dbReference type="ARBA" id="ARBA00029795"/>
    </source>
</evidence>
<dbReference type="Proteomes" id="UP000594262">
    <property type="component" value="Unplaced"/>
</dbReference>
<dbReference type="GO" id="GO:0032301">
    <property type="term" value="C:MutSalpha complex"/>
    <property type="evidence" value="ECO:0007669"/>
    <property type="project" value="TreeGrafter"/>
</dbReference>
<evidence type="ECO:0000256" key="9">
    <source>
        <dbReference type="ARBA" id="ARBA00023242"/>
    </source>
</evidence>
<dbReference type="InterPro" id="IPR045076">
    <property type="entry name" value="MutS"/>
</dbReference>
<dbReference type="SUPFAM" id="SSF48334">
    <property type="entry name" value="DNA repair protein MutS, domain III"/>
    <property type="match status" value="1"/>
</dbReference>
<dbReference type="InterPro" id="IPR007860">
    <property type="entry name" value="DNA_mmatch_repair_MutS_con_dom"/>
</dbReference>
<evidence type="ECO:0000256" key="6">
    <source>
        <dbReference type="ARBA" id="ARBA00022840"/>
    </source>
</evidence>
<comment type="similarity">
    <text evidence="2 12">Belongs to the DNA mismatch repair MutS family.</text>
</comment>
<dbReference type="EnsemblMetazoa" id="CLYHEMT000473.1">
    <property type="protein sequence ID" value="CLYHEMP000473.1"/>
    <property type="gene ID" value="CLYHEMG000473"/>
</dbReference>
<dbReference type="FunFam" id="3.40.50.300:FF:000523">
    <property type="entry name" value="DNA mismatch repair protein"/>
    <property type="match status" value="1"/>
</dbReference>
<evidence type="ECO:0000256" key="2">
    <source>
        <dbReference type="ARBA" id="ARBA00006271"/>
    </source>
</evidence>
<dbReference type="GO" id="GO:0006312">
    <property type="term" value="P:mitotic recombination"/>
    <property type="evidence" value="ECO:0007669"/>
    <property type="project" value="TreeGrafter"/>
</dbReference>
<dbReference type="InterPro" id="IPR007861">
    <property type="entry name" value="DNA_mismatch_repair_MutS_clamp"/>
</dbReference>
<reference evidence="14" key="1">
    <citation type="submission" date="2021-01" db="UniProtKB">
        <authorList>
            <consortium name="EnsemblMetazoa"/>
        </authorList>
    </citation>
    <scope>IDENTIFICATION</scope>
</reference>
<protein>
    <recommendedName>
        <fullName evidence="11">DNA mismatch repair protein MSH2</fullName>
    </recommendedName>
    <alternativeName>
        <fullName evidence="3">DNA mismatch repair protein Msh2</fullName>
    </alternativeName>
    <alternativeName>
        <fullName evidence="10">MutS protein homolog 2</fullName>
    </alternativeName>
</protein>
<feature type="domain" description="DNA mismatch repair proteins mutS family" evidence="13">
    <location>
        <begin position="733"/>
        <end position="749"/>
    </location>
</feature>
<dbReference type="PANTHER" id="PTHR11361:SF35">
    <property type="entry name" value="DNA MISMATCH REPAIR PROTEIN MSH2"/>
    <property type="match status" value="1"/>
</dbReference>
<keyword evidence="15" id="KW-1185">Reference proteome</keyword>
<evidence type="ECO:0000256" key="12">
    <source>
        <dbReference type="RuleBase" id="RU003756"/>
    </source>
</evidence>
<dbReference type="CDD" id="cd03285">
    <property type="entry name" value="ABC_MSH2_euk"/>
    <property type="match status" value="1"/>
</dbReference>
<comment type="function">
    <text evidence="12">Component of the post-replicative DNA mismatch repair system (MMR).</text>
</comment>
<dbReference type="InterPro" id="IPR000432">
    <property type="entry name" value="DNA_mismatch_repair_MutS_C"/>
</dbReference>
<dbReference type="GO" id="GO:0140664">
    <property type="term" value="F:ATP-dependent DNA damage sensor activity"/>
    <property type="evidence" value="ECO:0007669"/>
    <property type="project" value="InterPro"/>
</dbReference>
<evidence type="ECO:0000256" key="5">
    <source>
        <dbReference type="ARBA" id="ARBA00022763"/>
    </source>
</evidence>
<dbReference type="InterPro" id="IPR036187">
    <property type="entry name" value="DNA_mismatch_repair_MutS_sf"/>
</dbReference>
<dbReference type="FunFam" id="3.30.420.110:FF:000002">
    <property type="entry name" value="DNA mismatch repair protein"/>
    <property type="match status" value="1"/>
</dbReference>
<dbReference type="GO" id="GO:0005524">
    <property type="term" value="F:ATP binding"/>
    <property type="evidence" value="ECO:0007669"/>
    <property type="project" value="UniProtKB-KW"/>
</dbReference>
<dbReference type="GO" id="GO:0030983">
    <property type="term" value="F:mismatched DNA binding"/>
    <property type="evidence" value="ECO:0007669"/>
    <property type="project" value="InterPro"/>
</dbReference>
<accession>A0A7M5UPG5</accession>
<keyword evidence="6" id="KW-0067">ATP-binding</keyword>
<sequence>MSNQENQTVLENLGESFKSFLFSLDDKPSTTIRIFDRGDFFTVHDEDATFAAKEYFKTTSVIKEFGKGNKKTLSVTLSKMNFENFVRELLLVRSYRVELYRSKGKNVNWELVARASPGNLQQFEDVLFKNNVMSESSIVLSVKLTTSETGDQTVCCAFTDISERIIQLLEFGDNDQFSNFEVLLMQVGAKECLVTKQDLQNNCLKVVLDRSNILVTETHKADYNSSNILQDLNRLLKKSNDNETVASMPELELKGAVCCISSLIKYLELLSDETIFGQLVLKKFDLTQYMHLDSAAVRALHILPTSLDGGNKSVSLYGLLNQCRTSQGQRLLAQWIKQPLLDIAKMEERLDIVDAILHDMELLQELQENALKKLPDVSRLAKRFHSRKATLQDCVRVYQGVRQLPGIVNILKEHDGEHKTMIEEVFMKPLQDITTDFNNYMEMIETTMDMNLVEQNEFVIKAEFDESLAECKENIDQVTEQFDGVLLKAAKQLNLEAGKTIKLDNNSQLGYYFRITLKEEKKLRNNNKFYTLETRKDGVRFTNSTLKDLSEQLMSHKALYNELQSTLAKEVLNIAWGYAEPLRSFASIIAYLDVLLSFAVVAAQAPTQYVRPTLYEKGAGKIILKGSRHPCLEVQDGIGFIPNDVTLTKDEQELLIITGPNMGGKSTFIRQVALTTLMAQIGCFVPCTSAEITITDRILARVGAADSQLKGVSTFLSEMLETKTILKSATKDSLVIIDELGRGTSTYDGFGLAWAISEFIATEIHAFALFATHFHELTSLSDDVAVVANYHVSALTTNKQLTLLYKVKPGVCDQSFGIHVAEMVNFPKHVIEYAKRKSKELEDFHQDEETNSEGFVRTEKSEVEAKKRRLDKKEGEKLVHDFLVKLREKDKEGLSDDDLANHIQNELLNLKQSGNKYIEQIINKHEQ</sequence>
<evidence type="ECO:0000256" key="11">
    <source>
        <dbReference type="ARBA" id="ARBA00073545"/>
    </source>
</evidence>
<dbReference type="GeneID" id="136807693"/>
<dbReference type="NCBIfam" id="NF003810">
    <property type="entry name" value="PRK05399.1"/>
    <property type="match status" value="1"/>
</dbReference>
<dbReference type="GO" id="GO:0006298">
    <property type="term" value="P:mismatch repair"/>
    <property type="evidence" value="ECO:0007669"/>
    <property type="project" value="InterPro"/>
</dbReference>
<keyword evidence="7 12" id="KW-0238">DNA-binding</keyword>
<evidence type="ECO:0000256" key="7">
    <source>
        <dbReference type="ARBA" id="ARBA00023125"/>
    </source>
</evidence>
<dbReference type="Pfam" id="PF05190">
    <property type="entry name" value="MutS_IV"/>
    <property type="match status" value="1"/>
</dbReference>
<dbReference type="Pfam" id="PF00488">
    <property type="entry name" value="MutS_V"/>
    <property type="match status" value="1"/>
</dbReference>
<evidence type="ECO:0000256" key="3">
    <source>
        <dbReference type="ARBA" id="ARBA00019549"/>
    </source>
</evidence>
<dbReference type="SMART" id="SM00533">
    <property type="entry name" value="MUTSd"/>
    <property type="match status" value="1"/>
</dbReference>
<evidence type="ECO:0000256" key="1">
    <source>
        <dbReference type="ARBA" id="ARBA00004123"/>
    </source>
</evidence>